<dbReference type="OrthoDB" id="4150765at2759"/>
<dbReference type="InParanoid" id="A0A507AWL1"/>
<proteinExistence type="inferred from homology"/>
<comment type="similarity">
    <text evidence="1">Belongs to the TRAFAC class TrmE-Era-EngA-EngB-Septin-like GTPase superfamily. Septin GTPase family.</text>
</comment>
<dbReference type="STRING" id="1093900.A0A507AWL1"/>
<dbReference type="EMBL" id="SKBQ01000043">
    <property type="protein sequence ID" value="TPX12113.1"/>
    <property type="molecule type" value="Genomic_DNA"/>
</dbReference>
<evidence type="ECO:0000313" key="4">
    <source>
        <dbReference type="EMBL" id="TPX12113.1"/>
    </source>
</evidence>
<reference evidence="4 5" key="1">
    <citation type="submission" date="2019-06" db="EMBL/GenBank/DDBJ databases">
        <title>Draft genome sequence of the filamentous fungus Phialemoniopsis curvata isolated from diesel fuel.</title>
        <authorList>
            <person name="Varaljay V.A."/>
            <person name="Lyon W.J."/>
            <person name="Crouch A.L."/>
            <person name="Drake C.E."/>
            <person name="Hollomon J.M."/>
            <person name="Nadeau L.J."/>
            <person name="Nunn H.S."/>
            <person name="Stevenson B.S."/>
            <person name="Bojanowski C.L."/>
            <person name="Crookes-Goodson W.J."/>
        </authorList>
    </citation>
    <scope>NUCLEOTIDE SEQUENCE [LARGE SCALE GENOMIC DNA]</scope>
    <source>
        <strain evidence="4 5">D216</strain>
    </source>
</reference>
<protein>
    <recommendedName>
        <fullName evidence="3">Septin-type G domain-containing protein</fullName>
    </recommendedName>
</protein>
<feature type="compositionally biased region" description="Low complexity" evidence="2">
    <location>
        <begin position="177"/>
        <end position="191"/>
    </location>
</feature>
<feature type="region of interest" description="Disordered" evidence="2">
    <location>
        <begin position="110"/>
        <end position="156"/>
    </location>
</feature>
<evidence type="ECO:0000313" key="5">
    <source>
        <dbReference type="Proteomes" id="UP000319257"/>
    </source>
</evidence>
<keyword evidence="1" id="KW-0547">Nucleotide-binding</keyword>
<gene>
    <name evidence="4" type="ORF">E0L32_007228</name>
</gene>
<dbReference type="GeneID" id="41974675"/>
<keyword evidence="1" id="KW-0342">GTP-binding</keyword>
<dbReference type="PROSITE" id="PS51719">
    <property type="entry name" value="G_SEPTIN"/>
    <property type="match status" value="1"/>
</dbReference>
<name>A0A507AWL1_9PEZI</name>
<dbReference type="InterPro" id="IPR027417">
    <property type="entry name" value="P-loop_NTPase"/>
</dbReference>
<dbReference type="InterPro" id="IPR030379">
    <property type="entry name" value="G_SEPTIN_dom"/>
</dbReference>
<dbReference type="GO" id="GO:0005525">
    <property type="term" value="F:GTP binding"/>
    <property type="evidence" value="ECO:0007669"/>
    <property type="project" value="UniProtKB-KW"/>
</dbReference>
<dbReference type="SUPFAM" id="SSF52540">
    <property type="entry name" value="P-loop containing nucleoside triphosphate hydrolases"/>
    <property type="match status" value="1"/>
</dbReference>
<dbReference type="Pfam" id="PF20571">
    <property type="entry name" value="DUF6780"/>
    <property type="match status" value="1"/>
</dbReference>
<evidence type="ECO:0000259" key="3">
    <source>
        <dbReference type="PROSITE" id="PS51719"/>
    </source>
</evidence>
<evidence type="ECO:0000256" key="2">
    <source>
        <dbReference type="SAM" id="MobiDB-lite"/>
    </source>
</evidence>
<evidence type="ECO:0000256" key="1">
    <source>
        <dbReference type="RuleBase" id="RU004560"/>
    </source>
</evidence>
<feature type="region of interest" description="Disordered" evidence="2">
    <location>
        <begin position="48"/>
        <end position="93"/>
    </location>
</feature>
<organism evidence="4 5">
    <name type="scientific">Thyridium curvatum</name>
    <dbReference type="NCBI Taxonomy" id="1093900"/>
    <lineage>
        <taxon>Eukaryota</taxon>
        <taxon>Fungi</taxon>
        <taxon>Dikarya</taxon>
        <taxon>Ascomycota</taxon>
        <taxon>Pezizomycotina</taxon>
        <taxon>Sordariomycetes</taxon>
        <taxon>Sordariomycetidae</taxon>
        <taxon>Thyridiales</taxon>
        <taxon>Thyridiaceae</taxon>
        <taxon>Thyridium</taxon>
    </lineage>
</organism>
<dbReference type="Gene3D" id="3.40.50.300">
    <property type="entry name" value="P-loop containing nucleotide triphosphate hydrolases"/>
    <property type="match status" value="1"/>
</dbReference>
<feature type="region of interest" description="Disordered" evidence="2">
    <location>
        <begin position="1"/>
        <end position="30"/>
    </location>
</feature>
<feature type="compositionally biased region" description="Low complexity" evidence="2">
    <location>
        <begin position="141"/>
        <end position="156"/>
    </location>
</feature>
<feature type="region of interest" description="Disordered" evidence="2">
    <location>
        <begin position="174"/>
        <end position="216"/>
    </location>
</feature>
<dbReference type="Proteomes" id="UP000319257">
    <property type="component" value="Unassembled WGS sequence"/>
</dbReference>
<dbReference type="AlphaFoldDB" id="A0A507AWL1"/>
<dbReference type="RefSeq" id="XP_030993824.1">
    <property type="nucleotide sequence ID" value="XM_031141949.1"/>
</dbReference>
<comment type="caution">
    <text evidence="4">The sequence shown here is derived from an EMBL/GenBank/DDBJ whole genome shotgun (WGS) entry which is preliminary data.</text>
</comment>
<sequence length="640" mass="68972">MRPSDAFGFRRPTDNDMTPMPLQTAPSSAAAQQMTYFLADEATVDASLEQSLPSLHRPRDPRKHQPAERLDTSIISSAPASPAPSPRATPVGMTSLESSFVDAGRSMAIETPELRPVTPPSRAPLSQPMTPIMLGTPGGQSSAALSSTSSRRNSLTGSCALSEDLGESAAVTAAGMSTSGEEGSGTQTLSGQASSGMMDSGSAPQLIMPSIKMPSRRPFTEEGKRIGRLKVLIAGASGIGKTSLIKAIVQSCEHIAMETIAPVIEYIETQLEKLSSNSLSDSETLNLVGGDGGSQVDAVFYMISAKLTSADIEYLRRLAPLTNIIPVLALADTMDSTQLADSKEIVTCQLQEASIRPFTFAYPLNPTVRAVNATCPYAISSALGPDHDTMDASLLMSPEYIQPLIPTDLSALVEQVFSQEGVSWLRHSAARKYVLWKGSSENTSRPQALYRPLSYPTPAMGAPDQRIRTHPVGPTSSFAMARVADHTQREERLAQIRLANWASELQRSLANERARYEALANSERAVWLTERLNECVQDGTLVPVGRGRRNSARARESGFARRFGDNGSGSRTASKGLKYQDPLGLLDVTADIKAKGWAALELIGGLGVLGGLALWMSRHYCHSQVYQWLMEEWGRIWYGD</sequence>
<dbReference type="Pfam" id="PF00735">
    <property type="entry name" value="Septin"/>
    <property type="match status" value="1"/>
</dbReference>
<dbReference type="PANTHER" id="PTHR18884">
    <property type="entry name" value="SEPTIN"/>
    <property type="match status" value="1"/>
</dbReference>
<keyword evidence="5" id="KW-1185">Reference proteome</keyword>
<dbReference type="InterPro" id="IPR046707">
    <property type="entry name" value="DUF6780"/>
</dbReference>
<feature type="domain" description="Septin-type G" evidence="3">
    <location>
        <begin position="170"/>
        <end position="443"/>
    </location>
</feature>
<accession>A0A507AWL1</accession>